<organism evidence="1 2">
    <name type="scientific">Salinithrix halophila</name>
    <dbReference type="NCBI Taxonomy" id="1485204"/>
    <lineage>
        <taxon>Bacteria</taxon>
        <taxon>Bacillati</taxon>
        <taxon>Bacillota</taxon>
        <taxon>Bacilli</taxon>
        <taxon>Bacillales</taxon>
        <taxon>Thermoactinomycetaceae</taxon>
        <taxon>Salinithrix</taxon>
    </lineage>
</organism>
<sequence>MIRDIETPAMCWSEYDPLKRVVLCPPRHLRIDQVINEVQARFQEEGINTNLAEAQHRNLVETLRRYGIDVILLEPDPAFADQVFTRDIGFTLGSRLFVSNMEEDIRKGEERIFTDWLIRSHIPFHLIRSGSIEGGDVMIDRETIWVGDSGRTSRQAVEELSKELPGMEIIPLAFPAKFLHLDCVFNVLSPREALIYPQAFQPEDLKQLSARYELIEVERKEQFTLGTNILSLGNRTLLSLPINSRVNETMRRQGFHVVEVDLSEIIKSGGAFRCSTLPLVREVTDER</sequence>
<gene>
    <name evidence="1" type="ORF">ACFOUO_09580</name>
</gene>
<accession>A0ABV8JI99</accession>
<dbReference type="SUPFAM" id="SSF55909">
    <property type="entry name" value="Pentein"/>
    <property type="match status" value="1"/>
</dbReference>
<dbReference type="Proteomes" id="UP001595843">
    <property type="component" value="Unassembled WGS sequence"/>
</dbReference>
<dbReference type="PANTHER" id="PTHR47271:SF2">
    <property type="entry name" value="ARGININE DEIMINASE"/>
    <property type="match status" value="1"/>
</dbReference>
<dbReference type="Gene3D" id="3.75.10.10">
    <property type="entry name" value="L-arginine/glycine Amidinotransferase, Chain A"/>
    <property type="match status" value="1"/>
</dbReference>
<comment type="caution">
    <text evidence="1">The sequence shown here is derived from an EMBL/GenBank/DDBJ whole genome shotgun (WGS) entry which is preliminary data.</text>
</comment>
<proteinExistence type="predicted"/>
<evidence type="ECO:0000313" key="1">
    <source>
        <dbReference type="EMBL" id="MFC4077064.1"/>
    </source>
</evidence>
<dbReference type="EMBL" id="JBHSAP010000009">
    <property type="protein sequence ID" value="MFC4077064.1"/>
    <property type="molecule type" value="Genomic_DNA"/>
</dbReference>
<keyword evidence="2" id="KW-1185">Reference proteome</keyword>
<dbReference type="Pfam" id="PF19420">
    <property type="entry name" value="DDAH_eukar"/>
    <property type="match status" value="1"/>
</dbReference>
<dbReference type="PANTHER" id="PTHR47271">
    <property type="entry name" value="ARGININE DEIMINASE"/>
    <property type="match status" value="1"/>
</dbReference>
<reference evidence="2" key="1">
    <citation type="journal article" date="2019" name="Int. J. Syst. Evol. Microbiol.">
        <title>The Global Catalogue of Microorganisms (GCM) 10K type strain sequencing project: providing services to taxonomists for standard genome sequencing and annotation.</title>
        <authorList>
            <consortium name="The Broad Institute Genomics Platform"/>
            <consortium name="The Broad Institute Genome Sequencing Center for Infectious Disease"/>
            <person name="Wu L."/>
            <person name="Ma J."/>
        </authorList>
    </citation>
    <scope>NUCLEOTIDE SEQUENCE [LARGE SCALE GENOMIC DNA]</scope>
    <source>
        <strain evidence="2">IBRC-M 10813</strain>
    </source>
</reference>
<name>A0ABV8JI99_9BACL</name>
<dbReference type="RefSeq" id="WP_380704561.1">
    <property type="nucleotide sequence ID" value="NZ_JBHSAP010000009.1"/>
</dbReference>
<evidence type="ECO:0000313" key="2">
    <source>
        <dbReference type="Proteomes" id="UP001595843"/>
    </source>
</evidence>
<protein>
    <submittedName>
        <fullName evidence="1">Dimethylarginine dimethylaminohydrolase family protein</fullName>
    </submittedName>
</protein>